<dbReference type="EMBL" id="ML976766">
    <property type="protein sequence ID" value="KAF1965231.1"/>
    <property type="molecule type" value="Genomic_DNA"/>
</dbReference>
<accession>A0A6A5UJY4</accession>
<feature type="compositionally biased region" description="Low complexity" evidence="1">
    <location>
        <begin position="71"/>
        <end position="86"/>
    </location>
</feature>
<feature type="region of interest" description="Disordered" evidence="1">
    <location>
        <begin position="71"/>
        <end position="221"/>
    </location>
</feature>
<dbReference type="Proteomes" id="UP000800036">
    <property type="component" value="Unassembled WGS sequence"/>
</dbReference>
<feature type="compositionally biased region" description="Pro residues" evidence="1">
    <location>
        <begin position="123"/>
        <end position="134"/>
    </location>
</feature>
<organism evidence="2 3">
    <name type="scientific">Bimuria novae-zelandiae CBS 107.79</name>
    <dbReference type="NCBI Taxonomy" id="1447943"/>
    <lineage>
        <taxon>Eukaryota</taxon>
        <taxon>Fungi</taxon>
        <taxon>Dikarya</taxon>
        <taxon>Ascomycota</taxon>
        <taxon>Pezizomycotina</taxon>
        <taxon>Dothideomycetes</taxon>
        <taxon>Pleosporomycetidae</taxon>
        <taxon>Pleosporales</taxon>
        <taxon>Massarineae</taxon>
        <taxon>Didymosphaeriaceae</taxon>
        <taxon>Bimuria</taxon>
    </lineage>
</organism>
<evidence type="ECO:0000313" key="2">
    <source>
        <dbReference type="EMBL" id="KAF1965231.1"/>
    </source>
</evidence>
<protein>
    <submittedName>
        <fullName evidence="2">Uncharacterized protein</fullName>
    </submittedName>
</protein>
<keyword evidence="3" id="KW-1185">Reference proteome</keyword>
<gene>
    <name evidence="2" type="ORF">BU23DRAFT_575048</name>
</gene>
<dbReference type="OrthoDB" id="5226159at2759"/>
<dbReference type="AlphaFoldDB" id="A0A6A5UJY4"/>
<evidence type="ECO:0000256" key="1">
    <source>
        <dbReference type="SAM" id="MobiDB-lite"/>
    </source>
</evidence>
<sequence length="221" mass="24008">MKTGLKNALIKIKRAPLCCRKGDRKCSPDIGSLTDVRHMDITKTMPNLSEADKRFIGEKACHDATHMYSLHSHPPTLPSTPTTPLTDPFASNPLPSQTRLPTPSRPLLTNREPLLNAASTNPPTNPPTNLPTPPHHSLSETSPPARPTKSMWDRTRRLSTTLSHRSSVRSSAGYRGLAPSSRQEDGEGEGVVMLELDLEGKGDGGSVDMDGFEMQRTVGDA</sequence>
<evidence type="ECO:0000313" key="3">
    <source>
        <dbReference type="Proteomes" id="UP000800036"/>
    </source>
</evidence>
<feature type="compositionally biased region" description="Low complexity" evidence="1">
    <location>
        <begin position="158"/>
        <end position="171"/>
    </location>
</feature>
<name>A0A6A5UJY4_9PLEO</name>
<reference evidence="2" key="1">
    <citation type="journal article" date="2020" name="Stud. Mycol.">
        <title>101 Dothideomycetes genomes: a test case for predicting lifestyles and emergence of pathogens.</title>
        <authorList>
            <person name="Haridas S."/>
            <person name="Albert R."/>
            <person name="Binder M."/>
            <person name="Bloem J."/>
            <person name="Labutti K."/>
            <person name="Salamov A."/>
            <person name="Andreopoulos B."/>
            <person name="Baker S."/>
            <person name="Barry K."/>
            <person name="Bills G."/>
            <person name="Bluhm B."/>
            <person name="Cannon C."/>
            <person name="Castanera R."/>
            <person name="Culley D."/>
            <person name="Daum C."/>
            <person name="Ezra D."/>
            <person name="Gonzalez J."/>
            <person name="Henrissat B."/>
            <person name="Kuo A."/>
            <person name="Liang C."/>
            <person name="Lipzen A."/>
            <person name="Lutzoni F."/>
            <person name="Magnuson J."/>
            <person name="Mondo S."/>
            <person name="Nolan M."/>
            <person name="Ohm R."/>
            <person name="Pangilinan J."/>
            <person name="Park H.-J."/>
            <person name="Ramirez L."/>
            <person name="Alfaro M."/>
            <person name="Sun H."/>
            <person name="Tritt A."/>
            <person name="Yoshinaga Y."/>
            <person name="Zwiers L.-H."/>
            <person name="Turgeon B."/>
            <person name="Goodwin S."/>
            <person name="Spatafora J."/>
            <person name="Crous P."/>
            <person name="Grigoriev I."/>
        </authorList>
    </citation>
    <scope>NUCLEOTIDE SEQUENCE</scope>
    <source>
        <strain evidence="2">CBS 107.79</strain>
    </source>
</reference>
<proteinExistence type="predicted"/>